<evidence type="ECO:0000313" key="1">
    <source>
        <dbReference type="EMBL" id="KAA6403951.1"/>
    </source>
</evidence>
<sequence length="79" mass="9481">MQKKKMCILVMQSWSLDLKEKEMDSINYKEKGSINYRDLKASQELVIKQKKIELILELIIDLVFVLNLEENRFVMEFVK</sequence>
<evidence type="ECO:0000313" key="2">
    <source>
        <dbReference type="Proteomes" id="UP000324800"/>
    </source>
</evidence>
<comment type="caution">
    <text evidence="1">The sequence shown here is derived from an EMBL/GenBank/DDBJ whole genome shotgun (WGS) entry which is preliminary data.</text>
</comment>
<accession>A0A5J4X9H4</accession>
<name>A0A5J4X9H4_9EUKA</name>
<organism evidence="1 2">
    <name type="scientific">Streblomastix strix</name>
    <dbReference type="NCBI Taxonomy" id="222440"/>
    <lineage>
        <taxon>Eukaryota</taxon>
        <taxon>Metamonada</taxon>
        <taxon>Preaxostyla</taxon>
        <taxon>Oxymonadida</taxon>
        <taxon>Streblomastigidae</taxon>
        <taxon>Streblomastix</taxon>
    </lineage>
</organism>
<proteinExistence type="predicted"/>
<gene>
    <name evidence="1" type="ORF">EZS28_000521</name>
</gene>
<reference evidence="1 2" key="1">
    <citation type="submission" date="2019-03" db="EMBL/GenBank/DDBJ databases">
        <title>Single cell metagenomics reveals metabolic interactions within the superorganism composed of flagellate Streblomastix strix and complex community of Bacteroidetes bacteria on its surface.</title>
        <authorList>
            <person name="Treitli S.C."/>
            <person name="Kolisko M."/>
            <person name="Husnik F."/>
            <person name="Keeling P."/>
            <person name="Hampl V."/>
        </authorList>
    </citation>
    <scope>NUCLEOTIDE SEQUENCE [LARGE SCALE GENOMIC DNA]</scope>
    <source>
        <strain evidence="1">ST1C</strain>
    </source>
</reference>
<dbReference type="Proteomes" id="UP000324800">
    <property type="component" value="Unassembled WGS sequence"/>
</dbReference>
<dbReference type="AlphaFoldDB" id="A0A5J4X9H4"/>
<protein>
    <submittedName>
        <fullName evidence="1">Uncharacterized protein</fullName>
    </submittedName>
</protein>
<dbReference type="EMBL" id="SNRW01000043">
    <property type="protein sequence ID" value="KAA6403951.1"/>
    <property type="molecule type" value="Genomic_DNA"/>
</dbReference>